<dbReference type="AlphaFoldDB" id="A0AAX4HRZ2"/>
<dbReference type="InterPro" id="IPR036736">
    <property type="entry name" value="ACP-like_sf"/>
</dbReference>
<comment type="PTM">
    <text evidence="3">4'-phosphopantetheine is transferred from CoA to a specific serine of apo-ACP by AcpS. This modification is essential for activity because fatty acids are bound in thioester linkage to the sulfhydryl of the prosthetic group.</text>
</comment>
<reference evidence="7 8" key="1">
    <citation type="submission" date="2023-11" db="EMBL/GenBank/DDBJ databases">
        <title>Peredibacter starrii A3.12.</title>
        <authorList>
            <person name="Mitchell R.J."/>
        </authorList>
    </citation>
    <scope>NUCLEOTIDE SEQUENCE [LARGE SCALE GENOMIC DNA]</scope>
    <source>
        <strain evidence="7 8">A3.12</strain>
    </source>
</reference>
<dbReference type="InterPro" id="IPR009081">
    <property type="entry name" value="PP-bd_ACP"/>
</dbReference>
<evidence type="ECO:0000313" key="7">
    <source>
        <dbReference type="EMBL" id="WPU66126.1"/>
    </source>
</evidence>
<evidence type="ECO:0000259" key="6">
    <source>
        <dbReference type="PROSITE" id="PS50075"/>
    </source>
</evidence>
<dbReference type="RefSeq" id="WP_321397979.1">
    <property type="nucleotide sequence ID" value="NZ_CP139487.1"/>
</dbReference>
<dbReference type="PANTHER" id="PTHR20863">
    <property type="entry name" value="ACYL CARRIER PROTEIN"/>
    <property type="match status" value="1"/>
</dbReference>
<proteinExistence type="inferred from homology"/>
<keyword evidence="2 3" id="KW-0597">Phosphoprotein</keyword>
<dbReference type="InterPro" id="IPR003231">
    <property type="entry name" value="ACP"/>
</dbReference>
<keyword evidence="3" id="KW-0443">Lipid metabolism</keyword>
<accession>A0AAX4HRZ2</accession>
<comment type="PTM">
    <text evidence="5">4'-phosphopantetheine is transferred from CoA to a specific serine of apo-ACP by acpS.</text>
</comment>
<dbReference type="Pfam" id="PF00550">
    <property type="entry name" value="PP-binding"/>
    <property type="match status" value="1"/>
</dbReference>
<comment type="function">
    <text evidence="3 5">Carrier of the growing fatty acid chain in fatty acid biosynthesis.</text>
</comment>
<gene>
    <name evidence="3 7" type="primary">acpP</name>
    <name evidence="7" type="ORF">SOO65_05145</name>
</gene>
<feature type="modified residue" description="O-(pantetheine 4'-phosphoryl)serine" evidence="3">
    <location>
        <position position="36"/>
    </location>
</feature>
<sequence length="77" mass="8683">MELQDKVIKLVSEATKMDAANISLNTSFVDDLNLDSLDMVELMMKMEDEFGVEIPEDETENLKSIGDVVTYLKSKSH</sequence>
<evidence type="ECO:0000256" key="5">
    <source>
        <dbReference type="RuleBase" id="RU003545"/>
    </source>
</evidence>
<dbReference type="PROSITE" id="PS50075">
    <property type="entry name" value="CARRIER"/>
    <property type="match status" value="1"/>
</dbReference>
<feature type="domain" description="Carrier" evidence="6">
    <location>
        <begin position="1"/>
        <end position="76"/>
    </location>
</feature>
<protein>
    <recommendedName>
        <fullName evidence="3 4">Acyl carrier protein</fullName>
        <shortName evidence="3">ACP</shortName>
    </recommendedName>
</protein>
<dbReference type="KEGG" id="psti:SOO65_05145"/>
<dbReference type="EMBL" id="CP139487">
    <property type="protein sequence ID" value="WPU66126.1"/>
    <property type="molecule type" value="Genomic_DNA"/>
</dbReference>
<comment type="pathway">
    <text evidence="3 5">Lipid metabolism; fatty acid biosynthesis.</text>
</comment>
<dbReference type="NCBIfam" id="NF002150">
    <property type="entry name" value="PRK00982.1-4"/>
    <property type="match status" value="1"/>
</dbReference>
<keyword evidence="1 3" id="KW-0596">Phosphopantetheine</keyword>
<dbReference type="PANTHER" id="PTHR20863:SF76">
    <property type="entry name" value="CARRIER DOMAIN-CONTAINING PROTEIN"/>
    <property type="match status" value="1"/>
</dbReference>
<dbReference type="GO" id="GO:0009245">
    <property type="term" value="P:lipid A biosynthetic process"/>
    <property type="evidence" value="ECO:0007669"/>
    <property type="project" value="TreeGrafter"/>
</dbReference>
<dbReference type="NCBIfam" id="TIGR00517">
    <property type="entry name" value="acyl_carrier"/>
    <property type="match status" value="1"/>
</dbReference>
<evidence type="ECO:0000256" key="1">
    <source>
        <dbReference type="ARBA" id="ARBA00022450"/>
    </source>
</evidence>
<keyword evidence="3" id="KW-0963">Cytoplasm</keyword>
<keyword evidence="3" id="KW-0275">Fatty acid biosynthesis</keyword>
<keyword evidence="8" id="KW-1185">Reference proteome</keyword>
<comment type="subcellular location">
    <subcellularLocation>
        <location evidence="3">Cytoplasm</location>
    </subcellularLocation>
</comment>
<dbReference type="Gene3D" id="1.10.1200.10">
    <property type="entry name" value="ACP-like"/>
    <property type="match status" value="1"/>
</dbReference>
<dbReference type="GO" id="GO:0000036">
    <property type="term" value="F:acyl carrier activity"/>
    <property type="evidence" value="ECO:0007669"/>
    <property type="project" value="UniProtKB-UniRule"/>
</dbReference>
<name>A0AAX4HRZ2_9BACT</name>
<evidence type="ECO:0000313" key="8">
    <source>
        <dbReference type="Proteomes" id="UP001324634"/>
    </source>
</evidence>
<evidence type="ECO:0000256" key="4">
    <source>
        <dbReference type="NCBIfam" id="TIGR00517"/>
    </source>
</evidence>
<dbReference type="GO" id="GO:0000035">
    <property type="term" value="F:acyl binding"/>
    <property type="evidence" value="ECO:0007669"/>
    <property type="project" value="TreeGrafter"/>
</dbReference>
<evidence type="ECO:0000256" key="3">
    <source>
        <dbReference type="HAMAP-Rule" id="MF_01217"/>
    </source>
</evidence>
<dbReference type="HAMAP" id="MF_01217">
    <property type="entry name" value="Acyl_carrier"/>
    <property type="match status" value="1"/>
</dbReference>
<keyword evidence="3" id="KW-0444">Lipid biosynthesis</keyword>
<dbReference type="SUPFAM" id="SSF47336">
    <property type="entry name" value="ACP-like"/>
    <property type="match status" value="1"/>
</dbReference>
<dbReference type="Proteomes" id="UP001324634">
    <property type="component" value="Chromosome"/>
</dbReference>
<evidence type="ECO:0000256" key="2">
    <source>
        <dbReference type="ARBA" id="ARBA00022553"/>
    </source>
</evidence>
<organism evidence="7 8">
    <name type="scientific">Peredibacter starrii</name>
    <dbReference type="NCBI Taxonomy" id="28202"/>
    <lineage>
        <taxon>Bacteria</taxon>
        <taxon>Pseudomonadati</taxon>
        <taxon>Bdellovibrionota</taxon>
        <taxon>Bacteriovoracia</taxon>
        <taxon>Bacteriovoracales</taxon>
        <taxon>Bacteriovoracaceae</taxon>
        <taxon>Peredibacter</taxon>
    </lineage>
</organism>
<dbReference type="GO" id="GO:0005829">
    <property type="term" value="C:cytosol"/>
    <property type="evidence" value="ECO:0007669"/>
    <property type="project" value="TreeGrafter"/>
</dbReference>
<keyword evidence="3" id="KW-0276">Fatty acid metabolism</keyword>
<dbReference type="NCBIfam" id="NF002148">
    <property type="entry name" value="PRK00982.1-2"/>
    <property type="match status" value="1"/>
</dbReference>
<comment type="similarity">
    <text evidence="3">Belongs to the acyl carrier protein (ACP) family.</text>
</comment>
<dbReference type="GO" id="GO:0016020">
    <property type="term" value="C:membrane"/>
    <property type="evidence" value="ECO:0007669"/>
    <property type="project" value="GOC"/>
</dbReference>